<evidence type="ECO:0000313" key="2">
    <source>
        <dbReference type="Proteomes" id="UP000002217"/>
    </source>
</evidence>
<name>C8W130_DESAS</name>
<accession>C8W130</accession>
<reference evidence="1 2" key="1">
    <citation type="journal article" date="2009" name="Stand. Genomic Sci.">
        <title>Complete genome sequence of Desulfotomaculum acetoxidans type strain (5575).</title>
        <authorList>
            <person name="Spring S."/>
            <person name="Lapidus A."/>
            <person name="Schroder M."/>
            <person name="Gleim D."/>
            <person name="Sims D."/>
            <person name="Meincke L."/>
            <person name="Glavina Del Rio T."/>
            <person name="Tice H."/>
            <person name="Copeland A."/>
            <person name="Cheng J.F."/>
            <person name="Lucas S."/>
            <person name="Chen F."/>
            <person name="Nolan M."/>
            <person name="Bruce D."/>
            <person name="Goodwin L."/>
            <person name="Pitluck S."/>
            <person name="Ivanova N."/>
            <person name="Mavromatis K."/>
            <person name="Mikhailova N."/>
            <person name="Pati A."/>
            <person name="Chen A."/>
            <person name="Palaniappan K."/>
            <person name="Land M."/>
            <person name="Hauser L."/>
            <person name="Chang Y.J."/>
            <person name="Jeffries C.D."/>
            <person name="Chain P."/>
            <person name="Saunders E."/>
            <person name="Brettin T."/>
            <person name="Detter J.C."/>
            <person name="Goker M."/>
            <person name="Bristow J."/>
            <person name="Eisen J.A."/>
            <person name="Markowitz V."/>
            <person name="Hugenholtz P."/>
            <person name="Kyrpides N.C."/>
            <person name="Klenk H.P."/>
            <person name="Han C."/>
        </authorList>
    </citation>
    <scope>NUCLEOTIDE SEQUENCE [LARGE SCALE GENOMIC DNA]</scope>
    <source>
        <strain evidence="2">ATCC 49208 / DSM 771 / VKM B-1644</strain>
    </source>
</reference>
<dbReference type="RefSeq" id="WP_015758120.1">
    <property type="nucleotide sequence ID" value="NC_013216.1"/>
</dbReference>
<dbReference type="EMBL" id="CP001720">
    <property type="protein sequence ID" value="ACV63426.1"/>
    <property type="molecule type" value="Genomic_DNA"/>
</dbReference>
<organism evidence="1 2">
    <name type="scientific">Desulfofarcimen acetoxidans (strain ATCC 49208 / DSM 771 / KCTC 5769 / VKM B-1644 / 5575)</name>
    <name type="common">Desulfotomaculum acetoxidans</name>
    <dbReference type="NCBI Taxonomy" id="485916"/>
    <lineage>
        <taxon>Bacteria</taxon>
        <taxon>Bacillati</taxon>
        <taxon>Bacillota</taxon>
        <taxon>Clostridia</taxon>
        <taxon>Eubacteriales</taxon>
        <taxon>Peptococcaceae</taxon>
        <taxon>Desulfofarcimen</taxon>
    </lineage>
</organism>
<dbReference type="eggNOG" id="COG1765">
    <property type="taxonomic scope" value="Bacteria"/>
</dbReference>
<proteinExistence type="predicted"/>
<evidence type="ECO:0000313" key="1">
    <source>
        <dbReference type="EMBL" id="ACV63426.1"/>
    </source>
</evidence>
<dbReference type="KEGG" id="dae:Dtox_2637"/>
<sequence length="175" mass="20221">MKSANENICAPDKRLTAVCGLFCPACTLFIGTKEDPERLKEIAERFQIPVEELACEGCRADKRCIYCRSRCKMTSCAAEKGVEFCGECNEYPCEELKVFQTDMPHRTELWKYHERIKEVGYEKWYTEMIEHYSCPECHTINSAYDIACRKCGTTPSCTFVNLHKDKIIRHHSGLK</sequence>
<protein>
    <recommendedName>
        <fullName evidence="3">DUF3795 domain-containing protein</fullName>
    </recommendedName>
</protein>
<gene>
    <name evidence="1" type="ordered locus">Dtox_2637</name>
</gene>
<dbReference type="Proteomes" id="UP000002217">
    <property type="component" value="Chromosome"/>
</dbReference>
<evidence type="ECO:0008006" key="3">
    <source>
        <dbReference type="Google" id="ProtNLM"/>
    </source>
</evidence>
<keyword evidence="2" id="KW-1185">Reference proteome</keyword>
<dbReference type="Pfam" id="PF12675">
    <property type="entry name" value="DUF3795"/>
    <property type="match status" value="1"/>
</dbReference>
<dbReference type="STRING" id="485916.Dtox_2637"/>
<dbReference type="HOGENOM" id="CLU_129665_0_0_9"/>
<dbReference type="AlphaFoldDB" id="C8W130"/>
<dbReference type="InterPro" id="IPR024227">
    <property type="entry name" value="DUF3795"/>
</dbReference>
<dbReference type="OrthoDB" id="5419848at2"/>